<keyword evidence="3" id="KW-0813">Transport</keyword>
<feature type="region of interest" description="Disordered" evidence="5">
    <location>
        <begin position="25"/>
        <end position="66"/>
    </location>
</feature>
<keyword evidence="4 6" id="KW-0732">Signal</keyword>
<evidence type="ECO:0000256" key="5">
    <source>
        <dbReference type="SAM" id="MobiDB-lite"/>
    </source>
</evidence>
<dbReference type="AlphaFoldDB" id="A0A212THH8"/>
<dbReference type="InterPro" id="IPR030678">
    <property type="entry name" value="Peptide/Ni-bd"/>
</dbReference>
<dbReference type="PANTHER" id="PTHR30290:SF10">
    <property type="entry name" value="PERIPLASMIC OLIGOPEPTIDE-BINDING PROTEIN-RELATED"/>
    <property type="match status" value="1"/>
</dbReference>
<evidence type="ECO:0000313" key="9">
    <source>
        <dbReference type="Proteomes" id="UP000198122"/>
    </source>
</evidence>
<dbReference type="PIRSF" id="PIRSF002741">
    <property type="entry name" value="MppA"/>
    <property type="match status" value="1"/>
</dbReference>
<dbReference type="PROSITE" id="PS51257">
    <property type="entry name" value="PROKAR_LIPOPROTEIN"/>
    <property type="match status" value="1"/>
</dbReference>
<evidence type="ECO:0000256" key="2">
    <source>
        <dbReference type="ARBA" id="ARBA00005695"/>
    </source>
</evidence>
<dbReference type="GO" id="GO:0030313">
    <property type="term" value="C:cell envelope"/>
    <property type="evidence" value="ECO:0007669"/>
    <property type="project" value="UniProtKB-SubCell"/>
</dbReference>
<dbReference type="RefSeq" id="WP_088818195.1">
    <property type="nucleotide sequence ID" value="NZ_FYEZ01000001.1"/>
</dbReference>
<dbReference type="Proteomes" id="UP000198122">
    <property type="component" value="Unassembled WGS sequence"/>
</dbReference>
<feature type="compositionally biased region" description="Gly residues" evidence="5">
    <location>
        <begin position="26"/>
        <end position="56"/>
    </location>
</feature>
<feature type="signal peptide" evidence="6">
    <location>
        <begin position="1"/>
        <end position="19"/>
    </location>
</feature>
<dbReference type="Gene3D" id="3.90.76.10">
    <property type="entry name" value="Dipeptide-binding Protein, Domain 1"/>
    <property type="match status" value="1"/>
</dbReference>
<gene>
    <name evidence="8" type="ORF">SAMN05445756_1345</name>
</gene>
<dbReference type="PANTHER" id="PTHR30290">
    <property type="entry name" value="PERIPLASMIC BINDING COMPONENT OF ABC TRANSPORTER"/>
    <property type="match status" value="1"/>
</dbReference>
<dbReference type="OrthoDB" id="9796817at2"/>
<dbReference type="InterPro" id="IPR000914">
    <property type="entry name" value="SBP_5_dom"/>
</dbReference>
<sequence>MRHLGRVSTAVLATTLALAGCSAGSSTGGSAGGGASSAGGEGAGASGKESTGGGEGSGEESAEPSDEVLTLGLVAEPASLDFRTADGAAIPQLLLGNVYETLVTVDPESGEIVDALAESHEISEDRTTYTFTLPEGRTFSDGSELTAEDVVASIEAVQSDAWTSSLKSTMDVVKSAEAVDDRTVKVTLERPSNAWLYNMTTRVGAIFPSDTQAKLAKETVGSGPYELKSWKRGDRITLERRDDFGGEVPYFKTAVFRYFKDGTALNNAMLTGDIDLETTVQAPESLSQFEGRDDLQVIEGTTNGEVVLSFNHSSTPMQSQPLRQAIRHAIDHQGLVDTCWAGKGELIGSMVPPTDPWYEDRTGDYPYDLEKARQLVEEAGVDEPLRLRVPTLPYATECGQVVKSQLEEAGLEVRLDQLEFPAGWLEQVHSGADYDLSIVAHVEPRDLGVLFGDPEYYLRFDDPEVQQLLEEADAGSEAEQKKAMQEAARRVSEEAAADFLFLLPNLVVADADLRGIPENSVSEGIDLSSLRR</sequence>
<name>A0A212THH8_9MICO</name>
<comment type="similarity">
    <text evidence="2">Belongs to the bacterial solute-binding protein 5 family.</text>
</comment>
<evidence type="ECO:0000256" key="6">
    <source>
        <dbReference type="SAM" id="SignalP"/>
    </source>
</evidence>
<dbReference type="GO" id="GO:0015833">
    <property type="term" value="P:peptide transport"/>
    <property type="evidence" value="ECO:0007669"/>
    <property type="project" value="TreeGrafter"/>
</dbReference>
<dbReference type="EMBL" id="FYEZ01000001">
    <property type="protein sequence ID" value="SNC65499.1"/>
    <property type="molecule type" value="Genomic_DNA"/>
</dbReference>
<dbReference type="Gene3D" id="3.40.190.10">
    <property type="entry name" value="Periplasmic binding protein-like II"/>
    <property type="match status" value="1"/>
</dbReference>
<dbReference type="GO" id="GO:0043190">
    <property type="term" value="C:ATP-binding cassette (ABC) transporter complex"/>
    <property type="evidence" value="ECO:0007669"/>
    <property type="project" value="InterPro"/>
</dbReference>
<dbReference type="InterPro" id="IPR039424">
    <property type="entry name" value="SBP_5"/>
</dbReference>
<dbReference type="GO" id="GO:0042597">
    <property type="term" value="C:periplasmic space"/>
    <property type="evidence" value="ECO:0007669"/>
    <property type="project" value="UniProtKB-ARBA"/>
</dbReference>
<feature type="domain" description="Solute-binding protein family 5" evidence="7">
    <location>
        <begin position="111"/>
        <end position="440"/>
    </location>
</feature>
<evidence type="ECO:0000256" key="1">
    <source>
        <dbReference type="ARBA" id="ARBA00004196"/>
    </source>
</evidence>
<dbReference type="CDD" id="cd08494">
    <property type="entry name" value="PBP2_NikA_DppA_OppA_like_6"/>
    <property type="match status" value="1"/>
</dbReference>
<dbReference type="GO" id="GO:1904680">
    <property type="term" value="F:peptide transmembrane transporter activity"/>
    <property type="evidence" value="ECO:0007669"/>
    <property type="project" value="TreeGrafter"/>
</dbReference>
<dbReference type="Gene3D" id="3.10.105.10">
    <property type="entry name" value="Dipeptide-binding Protein, Domain 3"/>
    <property type="match status" value="1"/>
</dbReference>
<organism evidence="8 9">
    <name type="scientific">Kytococcus aerolatus</name>
    <dbReference type="NCBI Taxonomy" id="592308"/>
    <lineage>
        <taxon>Bacteria</taxon>
        <taxon>Bacillati</taxon>
        <taxon>Actinomycetota</taxon>
        <taxon>Actinomycetes</taxon>
        <taxon>Micrococcales</taxon>
        <taxon>Kytococcaceae</taxon>
        <taxon>Kytococcus</taxon>
    </lineage>
</organism>
<keyword evidence="9" id="KW-1185">Reference proteome</keyword>
<evidence type="ECO:0000313" key="8">
    <source>
        <dbReference type="EMBL" id="SNC65499.1"/>
    </source>
</evidence>
<dbReference type="Pfam" id="PF00496">
    <property type="entry name" value="SBP_bac_5"/>
    <property type="match status" value="1"/>
</dbReference>
<reference evidence="8 9" key="1">
    <citation type="submission" date="2017-06" db="EMBL/GenBank/DDBJ databases">
        <authorList>
            <person name="Kim H.J."/>
            <person name="Triplett B.A."/>
        </authorList>
    </citation>
    <scope>NUCLEOTIDE SEQUENCE [LARGE SCALE GENOMIC DNA]</scope>
    <source>
        <strain evidence="8 9">DSM 22179</strain>
    </source>
</reference>
<protein>
    <submittedName>
        <fullName evidence="8">Peptide/nickel transport system substrate-binding protein</fullName>
    </submittedName>
</protein>
<feature type="compositionally biased region" description="Acidic residues" evidence="5">
    <location>
        <begin position="57"/>
        <end position="66"/>
    </location>
</feature>
<comment type="subcellular location">
    <subcellularLocation>
        <location evidence="1">Cell envelope</location>
    </subcellularLocation>
</comment>
<feature type="chain" id="PRO_5013324453" evidence="6">
    <location>
        <begin position="20"/>
        <end position="532"/>
    </location>
</feature>
<dbReference type="SUPFAM" id="SSF53850">
    <property type="entry name" value="Periplasmic binding protein-like II"/>
    <property type="match status" value="1"/>
</dbReference>
<accession>A0A212THH8</accession>
<proteinExistence type="inferred from homology"/>
<evidence type="ECO:0000256" key="3">
    <source>
        <dbReference type="ARBA" id="ARBA00022448"/>
    </source>
</evidence>
<evidence type="ECO:0000259" key="7">
    <source>
        <dbReference type="Pfam" id="PF00496"/>
    </source>
</evidence>
<evidence type="ECO:0000256" key="4">
    <source>
        <dbReference type="ARBA" id="ARBA00022729"/>
    </source>
</evidence>